<reference evidence="2" key="1">
    <citation type="submission" date="2020-04" db="EMBL/GenBank/DDBJ databases">
        <title>Description of Shewanella salipaludis sp. nov., isolated from a salt marsh.</title>
        <authorList>
            <person name="Park S."/>
            <person name="Yoon J.-H."/>
        </authorList>
    </citation>
    <scope>NUCLEOTIDE SEQUENCE</scope>
    <source>
        <strain evidence="2">SHSM-M6</strain>
    </source>
</reference>
<dbReference type="GO" id="GO:0004803">
    <property type="term" value="F:transposase activity"/>
    <property type="evidence" value="ECO:0007669"/>
    <property type="project" value="InterPro"/>
</dbReference>
<dbReference type="GO" id="GO:0006313">
    <property type="term" value="P:DNA transposition"/>
    <property type="evidence" value="ECO:0007669"/>
    <property type="project" value="InterPro"/>
</dbReference>
<name>A0A972FQY2_9GAMM</name>
<sequence length="89" mass="10212">MAQLSAKELARAARTHWGIENSLHWKLDVGMREDDCRIRREGAAEVMAGVRHIAINQLQSETSFKKGVRAKQMKACRNTAYLEKVLFRK</sequence>
<keyword evidence="3" id="KW-1185">Reference proteome</keyword>
<dbReference type="Proteomes" id="UP000737113">
    <property type="component" value="Unassembled WGS sequence"/>
</dbReference>
<dbReference type="EMBL" id="JAAXYH010000001">
    <property type="protein sequence ID" value="NMH63634.1"/>
    <property type="molecule type" value="Genomic_DNA"/>
</dbReference>
<dbReference type="InterPro" id="IPR047647">
    <property type="entry name" value="ISAs1_transpos"/>
</dbReference>
<dbReference type="InterPro" id="IPR002559">
    <property type="entry name" value="Transposase_11"/>
</dbReference>
<protein>
    <submittedName>
        <fullName evidence="2">ISAs1 family transposase</fullName>
    </submittedName>
</protein>
<evidence type="ECO:0000259" key="1">
    <source>
        <dbReference type="Pfam" id="PF01609"/>
    </source>
</evidence>
<comment type="caution">
    <text evidence="2">The sequence shown here is derived from an EMBL/GenBank/DDBJ whole genome shotgun (WGS) entry which is preliminary data.</text>
</comment>
<evidence type="ECO:0000313" key="2">
    <source>
        <dbReference type="EMBL" id="NMH63634.1"/>
    </source>
</evidence>
<dbReference type="AlphaFoldDB" id="A0A972FQY2"/>
<proteinExistence type="predicted"/>
<gene>
    <name evidence="2" type="ORF">HC757_00335</name>
</gene>
<accession>A0A972FQY2</accession>
<dbReference type="InterPro" id="IPR051698">
    <property type="entry name" value="Transposase_11-like"/>
</dbReference>
<dbReference type="PANTHER" id="PTHR30298">
    <property type="entry name" value="H REPEAT-ASSOCIATED PREDICTED TRANSPOSASE"/>
    <property type="match status" value="1"/>
</dbReference>
<organism evidence="2 3">
    <name type="scientific">Shewanella salipaludis</name>
    <dbReference type="NCBI Taxonomy" id="2723052"/>
    <lineage>
        <taxon>Bacteria</taxon>
        <taxon>Pseudomonadati</taxon>
        <taxon>Pseudomonadota</taxon>
        <taxon>Gammaproteobacteria</taxon>
        <taxon>Alteromonadales</taxon>
        <taxon>Shewanellaceae</taxon>
        <taxon>Shewanella</taxon>
    </lineage>
</organism>
<dbReference type="NCBIfam" id="NF033564">
    <property type="entry name" value="transpos_ISAs1"/>
    <property type="match status" value="1"/>
</dbReference>
<dbReference type="PANTHER" id="PTHR30298:SF0">
    <property type="entry name" value="PROTEIN YBFL-RELATED"/>
    <property type="match status" value="1"/>
</dbReference>
<evidence type="ECO:0000313" key="3">
    <source>
        <dbReference type="Proteomes" id="UP000737113"/>
    </source>
</evidence>
<dbReference type="GO" id="GO:0003677">
    <property type="term" value="F:DNA binding"/>
    <property type="evidence" value="ECO:0007669"/>
    <property type="project" value="InterPro"/>
</dbReference>
<feature type="domain" description="Transposase IS4-like" evidence="1">
    <location>
        <begin position="3"/>
        <end position="56"/>
    </location>
</feature>
<dbReference type="Pfam" id="PF01609">
    <property type="entry name" value="DDE_Tnp_1"/>
    <property type="match status" value="1"/>
</dbReference>